<dbReference type="InParanoid" id="A0A061ECM4"/>
<dbReference type="HOGENOM" id="CLU_2376999_0_0_1"/>
<evidence type="ECO:0000313" key="2">
    <source>
        <dbReference type="Proteomes" id="UP000026915"/>
    </source>
</evidence>
<sequence length="95" mass="11255">MSISPSLPLLFLFELDRMINPLKLQLQYYEFDSKPTPLFLGKKKKENLALTSHSSWQMKCTDKRFRYNENEFNLDELVSRYGSPDMASNKEKDEQ</sequence>
<evidence type="ECO:0000313" key="1">
    <source>
        <dbReference type="EMBL" id="EOY02408.1"/>
    </source>
</evidence>
<reference evidence="1 2" key="1">
    <citation type="journal article" date="2013" name="Genome Biol.">
        <title>The genome sequence of the most widely cultivated cacao type and its use to identify candidate genes regulating pod color.</title>
        <authorList>
            <person name="Motamayor J.C."/>
            <person name="Mockaitis K."/>
            <person name="Schmutz J."/>
            <person name="Haiminen N."/>
            <person name="Iii D.L."/>
            <person name="Cornejo O."/>
            <person name="Findley S.D."/>
            <person name="Zheng P."/>
            <person name="Utro F."/>
            <person name="Royaert S."/>
            <person name="Saski C."/>
            <person name="Jenkins J."/>
            <person name="Podicheti R."/>
            <person name="Zhao M."/>
            <person name="Scheffler B.E."/>
            <person name="Stack J.C."/>
            <person name="Feltus F.A."/>
            <person name="Mustiga G.M."/>
            <person name="Amores F."/>
            <person name="Phillips W."/>
            <person name="Marelli J.P."/>
            <person name="May G.D."/>
            <person name="Shapiro H."/>
            <person name="Ma J."/>
            <person name="Bustamante C.D."/>
            <person name="Schnell R.J."/>
            <person name="Main D."/>
            <person name="Gilbert D."/>
            <person name="Parida L."/>
            <person name="Kuhn D.N."/>
        </authorList>
    </citation>
    <scope>NUCLEOTIDE SEQUENCE [LARGE SCALE GENOMIC DNA]</scope>
    <source>
        <strain evidence="2">cv. Matina 1-6</strain>
    </source>
</reference>
<organism evidence="1 2">
    <name type="scientific">Theobroma cacao</name>
    <name type="common">Cacao</name>
    <name type="synonym">Cocoa</name>
    <dbReference type="NCBI Taxonomy" id="3641"/>
    <lineage>
        <taxon>Eukaryota</taxon>
        <taxon>Viridiplantae</taxon>
        <taxon>Streptophyta</taxon>
        <taxon>Embryophyta</taxon>
        <taxon>Tracheophyta</taxon>
        <taxon>Spermatophyta</taxon>
        <taxon>Magnoliopsida</taxon>
        <taxon>eudicotyledons</taxon>
        <taxon>Gunneridae</taxon>
        <taxon>Pentapetalae</taxon>
        <taxon>rosids</taxon>
        <taxon>malvids</taxon>
        <taxon>Malvales</taxon>
        <taxon>Malvaceae</taxon>
        <taxon>Byttnerioideae</taxon>
        <taxon>Theobroma</taxon>
    </lineage>
</organism>
<keyword evidence="2" id="KW-1185">Reference proteome</keyword>
<dbReference type="Gramene" id="EOY02408">
    <property type="protein sequence ID" value="EOY02408"/>
    <property type="gene ID" value="TCM_016892"/>
</dbReference>
<proteinExistence type="predicted"/>
<gene>
    <name evidence="1" type="ORF">TCM_016892</name>
</gene>
<dbReference type="AlphaFoldDB" id="A0A061ECM4"/>
<dbReference type="Proteomes" id="UP000026915">
    <property type="component" value="Chromosome 4"/>
</dbReference>
<protein>
    <submittedName>
        <fullName evidence="1">Uncharacterized protein</fullName>
    </submittedName>
</protein>
<accession>A0A061ECM4</accession>
<dbReference type="EMBL" id="CM001882">
    <property type="protein sequence ID" value="EOY02408.1"/>
    <property type="molecule type" value="Genomic_DNA"/>
</dbReference>
<name>A0A061ECM4_THECC</name>